<accession>A0A516IPY5</accession>
<feature type="transmembrane region" description="Helical" evidence="8">
    <location>
        <begin position="268"/>
        <end position="289"/>
    </location>
</feature>
<evidence type="ECO:0000256" key="7">
    <source>
        <dbReference type="SAM" id="MobiDB-lite"/>
    </source>
</evidence>
<dbReference type="InterPro" id="IPR013766">
    <property type="entry name" value="Thioredoxin_domain"/>
</dbReference>
<comment type="similarity">
    <text evidence="2">Belongs to the thioredoxin family. DsbA subfamily.</text>
</comment>
<feature type="domain" description="Thioredoxin" evidence="9">
    <location>
        <begin position="6"/>
        <end position="202"/>
    </location>
</feature>
<evidence type="ECO:0000256" key="1">
    <source>
        <dbReference type="ARBA" id="ARBA00003565"/>
    </source>
</evidence>
<dbReference type="Gene3D" id="3.40.30.10">
    <property type="entry name" value="Glutaredoxin"/>
    <property type="match status" value="1"/>
</dbReference>
<proteinExistence type="inferred from homology"/>
<keyword evidence="6" id="KW-0676">Redox-active center</keyword>
<evidence type="ECO:0000256" key="6">
    <source>
        <dbReference type="ARBA" id="ARBA00023284"/>
    </source>
</evidence>
<evidence type="ECO:0000259" key="9">
    <source>
        <dbReference type="PROSITE" id="PS51352"/>
    </source>
</evidence>
<keyword evidence="3" id="KW-0732">Signal</keyword>
<evidence type="ECO:0000313" key="11">
    <source>
        <dbReference type="Proteomes" id="UP000321857"/>
    </source>
</evidence>
<keyword evidence="8" id="KW-0812">Transmembrane</keyword>
<comment type="function">
    <text evidence="1">May be required for disulfide bond formation in some proteins.</text>
</comment>
<keyword evidence="8" id="KW-0472">Membrane</keyword>
<evidence type="ECO:0000256" key="3">
    <source>
        <dbReference type="ARBA" id="ARBA00022729"/>
    </source>
</evidence>
<evidence type="ECO:0000256" key="4">
    <source>
        <dbReference type="ARBA" id="ARBA00023002"/>
    </source>
</evidence>
<dbReference type="EMBL" id="CP041659">
    <property type="protein sequence ID" value="QDP18947.1"/>
    <property type="molecule type" value="Genomic_DNA"/>
</dbReference>
<feature type="compositionally biased region" description="Low complexity" evidence="7">
    <location>
        <begin position="205"/>
        <end position="215"/>
    </location>
</feature>
<dbReference type="PANTHER" id="PTHR13887">
    <property type="entry name" value="GLUTATHIONE S-TRANSFERASE KAPPA"/>
    <property type="match status" value="1"/>
</dbReference>
<dbReference type="InterPro" id="IPR012336">
    <property type="entry name" value="Thioredoxin-like_fold"/>
</dbReference>
<dbReference type="RefSeq" id="WP_147493406.1">
    <property type="nucleotide sequence ID" value="NZ_CP041659.1"/>
</dbReference>
<dbReference type="PROSITE" id="PS51352">
    <property type="entry name" value="THIOREDOXIN_2"/>
    <property type="match status" value="1"/>
</dbReference>
<name>A0A516IPY5_9SPHN</name>
<organism evidence="10 11">
    <name type="scientific">Sphingomonas xanthus</name>
    <dbReference type="NCBI Taxonomy" id="2594473"/>
    <lineage>
        <taxon>Bacteria</taxon>
        <taxon>Pseudomonadati</taxon>
        <taxon>Pseudomonadota</taxon>
        <taxon>Alphaproteobacteria</taxon>
        <taxon>Sphingomonadales</taxon>
        <taxon>Sphingomonadaceae</taxon>
        <taxon>Sphingomonas</taxon>
    </lineage>
</organism>
<dbReference type="PANTHER" id="PTHR13887:SF14">
    <property type="entry name" value="DISULFIDE BOND FORMATION PROTEIN D"/>
    <property type="match status" value="1"/>
</dbReference>
<evidence type="ECO:0000256" key="8">
    <source>
        <dbReference type="SAM" id="Phobius"/>
    </source>
</evidence>
<evidence type="ECO:0000256" key="2">
    <source>
        <dbReference type="ARBA" id="ARBA00005791"/>
    </source>
</evidence>
<sequence>MLLLAVLALSPLAATTQVSESDASVGPAEIDKADFYKPGIAPVDGPATAEVTIVYFMDYQCPQCRRYTPDVERAKREERGVRWIYRDIPNIGPKSRDAARLAIASQWQGRHRAFHHALMTSPGRLSDDTIREAAAKAGVDWARLQRDLANRSREIDALLAHNAALADWAGIVGTPAFLIGETLADGALDYKGLKAEIADARARARGSGPAAADSGDAPREADEPSGDEEAKPIVEDEANVAATASAGPAPFERAEPRRPQQGHANRDFAGAAGAITALLAAIAGAFLLLRRRNS</sequence>
<feature type="region of interest" description="Disordered" evidence="7">
    <location>
        <begin position="204"/>
        <end position="266"/>
    </location>
</feature>
<keyword evidence="8" id="KW-1133">Transmembrane helix</keyword>
<dbReference type="SUPFAM" id="SSF52833">
    <property type="entry name" value="Thioredoxin-like"/>
    <property type="match status" value="1"/>
</dbReference>
<evidence type="ECO:0000313" key="10">
    <source>
        <dbReference type="EMBL" id="QDP18947.1"/>
    </source>
</evidence>
<keyword evidence="5" id="KW-1015">Disulfide bond</keyword>
<dbReference type="Pfam" id="PF13462">
    <property type="entry name" value="Thioredoxin_4"/>
    <property type="match status" value="1"/>
</dbReference>
<keyword evidence="11" id="KW-1185">Reference proteome</keyword>
<dbReference type="OrthoDB" id="9780147at2"/>
<dbReference type="Proteomes" id="UP000321857">
    <property type="component" value="Chromosome"/>
</dbReference>
<gene>
    <name evidence="10" type="ORF">FMM02_02600</name>
</gene>
<dbReference type="InterPro" id="IPR036249">
    <property type="entry name" value="Thioredoxin-like_sf"/>
</dbReference>
<reference evidence="10 11" key="1">
    <citation type="submission" date="2019-07" db="EMBL/GenBank/DDBJ databases">
        <title>Sphingomonas AE3 Genome sequencing and assembly.</title>
        <authorList>
            <person name="Kim H."/>
        </authorList>
    </citation>
    <scope>NUCLEOTIDE SEQUENCE [LARGE SCALE GENOMIC DNA]</scope>
    <source>
        <strain evidence="10 11">AE3</strain>
    </source>
</reference>
<protein>
    <submittedName>
        <fullName evidence="10">DsbA family protein</fullName>
    </submittedName>
</protein>
<dbReference type="GO" id="GO:0016491">
    <property type="term" value="F:oxidoreductase activity"/>
    <property type="evidence" value="ECO:0007669"/>
    <property type="project" value="UniProtKB-KW"/>
</dbReference>
<dbReference type="KEGG" id="sxa:FMM02_02600"/>
<dbReference type="AlphaFoldDB" id="A0A516IPY5"/>
<keyword evidence="4" id="KW-0560">Oxidoreductase</keyword>
<evidence type="ECO:0000256" key="5">
    <source>
        <dbReference type="ARBA" id="ARBA00023157"/>
    </source>
</evidence>
<feature type="compositionally biased region" description="Basic and acidic residues" evidence="7">
    <location>
        <begin position="216"/>
        <end position="234"/>
    </location>
</feature>